<evidence type="ECO:0000256" key="6">
    <source>
        <dbReference type="ARBA" id="ARBA00023136"/>
    </source>
</evidence>
<dbReference type="InterPro" id="IPR012910">
    <property type="entry name" value="Plug_dom"/>
</dbReference>
<accession>A0A0P0FRQ9</accession>
<comment type="similarity">
    <text evidence="8">Belongs to the TonB-dependent receptor family.</text>
</comment>
<reference evidence="13" key="2">
    <citation type="submission" date="2021-06" db="EMBL/GenBank/DDBJ databases">
        <title>Interrogation of the integrated mobile genetic elements in gut-associated Bacteroides with a consensus prediction approach.</title>
        <authorList>
            <person name="Campbell D.E."/>
            <person name="Leigh J.R."/>
            <person name="Kim T."/>
            <person name="England W."/>
            <person name="Whitaker R.J."/>
            <person name="Degnan P.H."/>
        </authorList>
    </citation>
    <scope>NUCLEOTIDE SEQUENCE</scope>
    <source>
        <strain evidence="13">VPI-3443</strain>
    </source>
</reference>
<evidence type="ECO:0000259" key="10">
    <source>
        <dbReference type="Pfam" id="PF00593"/>
    </source>
</evidence>
<keyword evidence="12" id="KW-0675">Receptor</keyword>
<dbReference type="EMBL" id="WCSY01000003">
    <property type="protein sequence ID" value="KAB4315156.1"/>
    <property type="molecule type" value="Genomic_DNA"/>
</dbReference>
<keyword evidence="6 8" id="KW-0472">Membrane</keyword>
<dbReference type="Pfam" id="PF00593">
    <property type="entry name" value="TonB_dep_Rec_b-barrel"/>
    <property type="match status" value="1"/>
</dbReference>
<name>A0A0P0FRQ9_BACT4</name>
<dbReference type="GO" id="GO:0044718">
    <property type="term" value="P:siderophore transmembrane transport"/>
    <property type="evidence" value="ECO:0007669"/>
    <property type="project" value="TreeGrafter"/>
</dbReference>
<evidence type="ECO:0000313" key="13">
    <source>
        <dbReference type="EMBL" id="UYU91384.1"/>
    </source>
</evidence>
<feature type="domain" description="TonB-dependent receptor plug" evidence="11">
    <location>
        <begin position="122"/>
        <end position="225"/>
    </location>
</feature>
<evidence type="ECO:0000256" key="4">
    <source>
        <dbReference type="ARBA" id="ARBA00022692"/>
    </source>
</evidence>
<dbReference type="SUPFAM" id="SSF49464">
    <property type="entry name" value="Carboxypeptidase regulatory domain-like"/>
    <property type="match status" value="1"/>
</dbReference>
<evidence type="ECO:0000313" key="12">
    <source>
        <dbReference type="EMBL" id="KAB4315156.1"/>
    </source>
</evidence>
<dbReference type="InterPro" id="IPR008969">
    <property type="entry name" value="CarboxyPept-like_regulatory"/>
</dbReference>
<dbReference type="GO" id="GO:0015344">
    <property type="term" value="F:siderophore uptake transmembrane transporter activity"/>
    <property type="evidence" value="ECO:0007669"/>
    <property type="project" value="TreeGrafter"/>
</dbReference>
<dbReference type="Gene3D" id="2.40.170.20">
    <property type="entry name" value="TonB-dependent receptor, beta-barrel domain"/>
    <property type="match status" value="1"/>
</dbReference>
<dbReference type="PANTHER" id="PTHR30069:SF57">
    <property type="entry name" value="TONB-DEPENDENT RECEPTOR"/>
    <property type="match status" value="1"/>
</dbReference>
<dbReference type="InterPro" id="IPR000531">
    <property type="entry name" value="Beta-barrel_TonB"/>
</dbReference>
<dbReference type="InterPro" id="IPR037066">
    <property type="entry name" value="Plug_dom_sf"/>
</dbReference>
<proteinExistence type="inferred from homology"/>
<dbReference type="EMBL" id="CP083685">
    <property type="protein sequence ID" value="UYU91384.1"/>
    <property type="molecule type" value="Genomic_DNA"/>
</dbReference>
<dbReference type="RefSeq" id="WP_062695252.1">
    <property type="nucleotide sequence ID" value="NZ_CAXTJI010000005.1"/>
</dbReference>
<keyword evidence="7" id="KW-0998">Cell outer membrane</keyword>
<feature type="domain" description="TonB-dependent receptor-like beta-barrel" evidence="10">
    <location>
        <begin position="334"/>
        <end position="725"/>
    </location>
</feature>
<feature type="chain" id="PRO_5014033110" evidence="9">
    <location>
        <begin position="21"/>
        <end position="792"/>
    </location>
</feature>
<reference evidence="12 14" key="1">
    <citation type="journal article" date="2019" name="Nat. Med.">
        <title>A library of human gut bacterial isolates paired with longitudinal multiomics data enables mechanistic microbiome research.</title>
        <authorList>
            <person name="Poyet M."/>
            <person name="Groussin M."/>
            <person name="Gibbons S.M."/>
            <person name="Avila-Pacheco J."/>
            <person name="Jiang X."/>
            <person name="Kearney S.M."/>
            <person name="Perrotta A.R."/>
            <person name="Berdy B."/>
            <person name="Zhao S."/>
            <person name="Lieberman T.D."/>
            <person name="Swanson P.K."/>
            <person name="Smith M."/>
            <person name="Roesemann S."/>
            <person name="Alexander J.E."/>
            <person name="Rich S.A."/>
            <person name="Livny J."/>
            <person name="Vlamakis H."/>
            <person name="Clish C."/>
            <person name="Bullock K."/>
            <person name="Deik A."/>
            <person name="Scott J."/>
            <person name="Pierce K.A."/>
            <person name="Xavier R.J."/>
            <person name="Alm E.J."/>
        </authorList>
    </citation>
    <scope>NUCLEOTIDE SEQUENCE [LARGE SCALE GENOMIC DNA]</scope>
    <source>
        <strain evidence="12 14">BIOML-A188</strain>
    </source>
</reference>
<gene>
    <name evidence="12" type="ORF">GAO51_04340</name>
    <name evidence="13" type="ORF">KQP74_01750</name>
</gene>
<evidence type="ECO:0000256" key="8">
    <source>
        <dbReference type="RuleBase" id="RU003357"/>
    </source>
</evidence>
<organism evidence="12 14">
    <name type="scientific">Bacteroides thetaiotaomicron</name>
    <dbReference type="NCBI Taxonomy" id="818"/>
    <lineage>
        <taxon>Bacteria</taxon>
        <taxon>Pseudomonadati</taxon>
        <taxon>Bacteroidota</taxon>
        <taxon>Bacteroidia</taxon>
        <taxon>Bacteroidales</taxon>
        <taxon>Bacteroidaceae</taxon>
        <taxon>Bacteroides</taxon>
    </lineage>
</organism>
<evidence type="ECO:0000256" key="3">
    <source>
        <dbReference type="ARBA" id="ARBA00022452"/>
    </source>
</evidence>
<dbReference type="Gene3D" id="2.60.40.1120">
    <property type="entry name" value="Carboxypeptidase-like, regulatory domain"/>
    <property type="match status" value="1"/>
</dbReference>
<feature type="signal peptide" evidence="9">
    <location>
        <begin position="1"/>
        <end position="20"/>
    </location>
</feature>
<dbReference type="InterPro" id="IPR039426">
    <property type="entry name" value="TonB-dep_rcpt-like"/>
</dbReference>
<dbReference type="AlphaFoldDB" id="A0A0P0FRQ9"/>
<evidence type="ECO:0000256" key="2">
    <source>
        <dbReference type="ARBA" id="ARBA00022448"/>
    </source>
</evidence>
<protein>
    <submittedName>
        <fullName evidence="12">TonB-dependent receptor</fullName>
    </submittedName>
</protein>
<dbReference type="FunFam" id="2.170.130.10:FF:000016">
    <property type="entry name" value="Outer membrane receptor for ferrienterochelin and colicins"/>
    <property type="match status" value="1"/>
</dbReference>
<keyword evidence="5 8" id="KW-0798">TonB box</keyword>
<dbReference type="Pfam" id="PF13715">
    <property type="entry name" value="CarbopepD_reg_2"/>
    <property type="match status" value="1"/>
</dbReference>
<dbReference type="PANTHER" id="PTHR30069">
    <property type="entry name" value="TONB-DEPENDENT OUTER MEMBRANE RECEPTOR"/>
    <property type="match status" value="1"/>
</dbReference>
<dbReference type="KEGG" id="btho:Btheta7330_03213"/>
<evidence type="ECO:0000256" key="9">
    <source>
        <dbReference type="SAM" id="SignalP"/>
    </source>
</evidence>
<keyword evidence="9" id="KW-0732">Signal</keyword>
<keyword evidence="2" id="KW-0813">Transport</keyword>
<dbReference type="Gene3D" id="2.170.130.10">
    <property type="entry name" value="TonB-dependent receptor, plug domain"/>
    <property type="match status" value="1"/>
</dbReference>
<dbReference type="Proteomes" id="UP000440614">
    <property type="component" value="Unassembled WGS sequence"/>
</dbReference>
<evidence type="ECO:0000256" key="7">
    <source>
        <dbReference type="ARBA" id="ARBA00023237"/>
    </source>
</evidence>
<evidence type="ECO:0000259" key="11">
    <source>
        <dbReference type="Pfam" id="PF07715"/>
    </source>
</evidence>
<dbReference type="Proteomes" id="UP001162960">
    <property type="component" value="Chromosome"/>
</dbReference>
<sequence>MKRLLSLLLFCNITISFLLAQPVHQVKGTVIDKSSRQPLEFINVMIVGLNKGGVTNAEGKFSIGQVPPGIYRLQASAIGYKTVTTPEYILSTRDLHIQIEMEENQTELEGVTVTASPFRRDIESPVSLRIIGLQEIEKSPGANRDISRIVQSYPGVAFSPIGYRNDLIVRGGSPSENRFYLDGVEIPNINHFSTQGASGGPVGILNADLIREVNFYTGAFPTDKGNALSSVLDFKLRDGDMERNSLKATLGASEVSLASNGHLGKKTSYLVSVRQSYLQFLFDMLGLPFLPTFTDAQFKLKTRFDARNELTVLGLGGIDKMKLNTKADDEDNEYILSYLPKIQQETFTLGAVYRHYAGAHVQSVVASHSYLNNRNTKYQQNDESDPEHLMLRLRSTEQNTQLRLENSSSFRNWKVTVGTSLDYSQYSNTTFQKVYTDRAQTFDYHTYLGIMRWGLFGTVNYTSIDERFTASLGLRADANNYSAAMKDLSDQLSPRLSLSYQLTEHWSLSGNAGLYYQLPPYTALGFKNNNGLYANKYALRYMQVSQGSVGLNWRKGDTFEVSVEGFYKDYDKIPLSVADGIPLTCKGNDYGVIGNELLTSTAQGRSYGAELLLKWLVAKKLNLASSFTLFKSEYRTDKESEYIASAWDNRFIFNLRGTYNLPRHWSVGMKVSCIGGAPYTPYDADKSSLVTAWNAQGKPYYDYTRYNEERLPAFTQVDIRIDKTFYLKRCMLGFYIDLQNIAGSKLKQADVLMSTGVIKNPDAPIAEQRYVMKSLKQESGTLLPTLGITFEY</sequence>
<dbReference type="SUPFAM" id="SSF56935">
    <property type="entry name" value="Porins"/>
    <property type="match status" value="1"/>
</dbReference>
<evidence type="ECO:0000256" key="5">
    <source>
        <dbReference type="ARBA" id="ARBA00023077"/>
    </source>
</evidence>
<comment type="subcellular location">
    <subcellularLocation>
        <location evidence="1">Cell outer membrane</location>
        <topology evidence="1">Multi-pass membrane protein</topology>
    </subcellularLocation>
</comment>
<keyword evidence="4" id="KW-0812">Transmembrane</keyword>
<evidence type="ECO:0000313" key="14">
    <source>
        <dbReference type="Proteomes" id="UP000440614"/>
    </source>
</evidence>
<dbReference type="InterPro" id="IPR036942">
    <property type="entry name" value="Beta-barrel_TonB_sf"/>
</dbReference>
<evidence type="ECO:0000256" key="1">
    <source>
        <dbReference type="ARBA" id="ARBA00004571"/>
    </source>
</evidence>
<keyword evidence="3" id="KW-1134">Transmembrane beta strand</keyword>
<dbReference type="GO" id="GO:0009279">
    <property type="term" value="C:cell outer membrane"/>
    <property type="evidence" value="ECO:0007669"/>
    <property type="project" value="UniProtKB-SubCell"/>
</dbReference>
<dbReference type="Pfam" id="PF07715">
    <property type="entry name" value="Plug"/>
    <property type="match status" value="1"/>
</dbReference>